<dbReference type="GO" id="GO:0030411">
    <property type="term" value="F:scytalone dehydratase activity"/>
    <property type="evidence" value="ECO:0007669"/>
    <property type="project" value="InterPro"/>
</dbReference>
<dbReference type="SUPFAM" id="SSF54427">
    <property type="entry name" value="NTF2-like"/>
    <property type="match status" value="1"/>
</dbReference>
<gene>
    <name evidence="5" type="ORF">PTTW11_06353</name>
</gene>
<dbReference type="EMBL" id="HG992981">
    <property type="protein sequence ID" value="CAE7178433.1"/>
    <property type="molecule type" value="Genomic_DNA"/>
</dbReference>
<dbReference type="Pfam" id="PF02982">
    <property type="entry name" value="Scytalone_dh"/>
    <property type="match status" value="2"/>
</dbReference>
<evidence type="ECO:0000256" key="3">
    <source>
        <dbReference type="PIRNR" id="PIRNR024851"/>
    </source>
</evidence>
<evidence type="ECO:0000313" key="5">
    <source>
        <dbReference type="EMBL" id="CAE7178433.1"/>
    </source>
</evidence>
<dbReference type="AlphaFoldDB" id="A0A6S6W429"/>
<evidence type="ECO:0000256" key="2">
    <source>
        <dbReference type="ARBA" id="ARBA00023239"/>
    </source>
</evidence>
<name>A0A6S6W429_9PLEO</name>
<evidence type="ECO:0000313" key="6">
    <source>
        <dbReference type="Proteomes" id="UP000472372"/>
    </source>
</evidence>
<dbReference type="GO" id="GO:0006582">
    <property type="term" value="P:melanin metabolic process"/>
    <property type="evidence" value="ECO:0007669"/>
    <property type="project" value="InterPro"/>
</dbReference>
<feature type="domain" description="Scytalone dehydratase-like" evidence="4">
    <location>
        <begin position="67"/>
        <end position="183"/>
    </location>
</feature>
<dbReference type="InterPro" id="IPR049884">
    <property type="entry name" value="Scytalone_dh"/>
</dbReference>
<proteinExistence type="inferred from homology"/>
<feature type="domain" description="Scytalone dehydratase-like" evidence="4">
    <location>
        <begin position="13"/>
        <end position="47"/>
    </location>
</feature>
<comment type="similarity">
    <text evidence="1 3">Belongs to the scytalone dehydratase family.</text>
</comment>
<keyword evidence="2 3" id="KW-0456">Lyase</keyword>
<organism evidence="5 6">
    <name type="scientific">Pyrenophora teres f. teres</name>
    <dbReference type="NCBI Taxonomy" id="97479"/>
    <lineage>
        <taxon>Eukaryota</taxon>
        <taxon>Fungi</taxon>
        <taxon>Dikarya</taxon>
        <taxon>Ascomycota</taxon>
        <taxon>Pezizomycotina</taxon>
        <taxon>Dothideomycetes</taxon>
        <taxon>Pleosporomycetidae</taxon>
        <taxon>Pleosporales</taxon>
        <taxon>Pleosporineae</taxon>
        <taxon>Pleosporaceae</taxon>
        <taxon>Pyrenophora</taxon>
    </lineage>
</organism>
<evidence type="ECO:0000256" key="1">
    <source>
        <dbReference type="ARBA" id="ARBA00008584"/>
    </source>
</evidence>
<reference evidence="5" key="1">
    <citation type="submission" date="2021-02" db="EMBL/GenBank/DDBJ databases">
        <authorList>
            <person name="Syme A R."/>
            <person name="Syme A R."/>
            <person name="Moolhuijzen P."/>
        </authorList>
    </citation>
    <scope>NUCLEOTIDE SEQUENCE</scope>
    <source>
        <strain evidence="5">W1-1</strain>
    </source>
</reference>
<dbReference type="Gene3D" id="3.10.450.50">
    <property type="match status" value="1"/>
</dbReference>
<protein>
    <submittedName>
        <fullName evidence="5">Scytalone dehydratase</fullName>
    </submittedName>
</protein>
<dbReference type="Proteomes" id="UP000472372">
    <property type="component" value="Chromosome 5"/>
</dbReference>
<dbReference type="InterPro" id="IPR032710">
    <property type="entry name" value="NTF2-like_dom_sf"/>
</dbReference>
<sequence length="185" mass="20947">MSTFATEKRPAPEDIIGCQAAAFEWTESYDTKDWTRLAGCVAPTLYVRPQIPIPSPSPLLTPSTHPQLDYTSVLQKKWDTLPSPDFIALASSPHFLGNPHIKTQHFMGQSRWIAVSSDEIRGHHQMRVAHQRYKDDEMKEVACVGHAHGAAVVHYRKVEGVWKFAGLEPDIRWSEGEYARIFAHE</sequence>
<dbReference type="InterPro" id="IPR004235">
    <property type="entry name" value="Scytalone_dehydratase"/>
</dbReference>
<dbReference type="PIRSF" id="PIRSF024851">
    <property type="entry name" value="SCD1"/>
    <property type="match status" value="1"/>
</dbReference>
<accession>A0A6S6W429</accession>
<evidence type="ECO:0000259" key="4">
    <source>
        <dbReference type="Pfam" id="PF02982"/>
    </source>
</evidence>